<accession>A0A8K0RIS1</accession>
<dbReference type="EMBL" id="JAGMVJ010000001">
    <property type="protein sequence ID" value="KAH7095777.1"/>
    <property type="molecule type" value="Genomic_DNA"/>
</dbReference>
<keyword evidence="2" id="KW-1185">Reference proteome</keyword>
<evidence type="ECO:0000313" key="1">
    <source>
        <dbReference type="EMBL" id="KAH7095777.1"/>
    </source>
</evidence>
<dbReference type="AlphaFoldDB" id="A0A8K0RIS1"/>
<comment type="caution">
    <text evidence="1">The sequence shown here is derived from an EMBL/GenBank/DDBJ whole genome shotgun (WGS) entry which is preliminary data.</text>
</comment>
<protein>
    <submittedName>
        <fullName evidence="1">Uncharacterized protein</fullName>
    </submittedName>
</protein>
<gene>
    <name evidence="1" type="ORF">FB567DRAFT_587074</name>
</gene>
<reference evidence="1" key="1">
    <citation type="journal article" date="2021" name="Nat. Commun.">
        <title>Genetic determinants of endophytism in the Arabidopsis root mycobiome.</title>
        <authorList>
            <person name="Mesny F."/>
            <person name="Miyauchi S."/>
            <person name="Thiergart T."/>
            <person name="Pickel B."/>
            <person name="Atanasova L."/>
            <person name="Karlsson M."/>
            <person name="Huettel B."/>
            <person name="Barry K.W."/>
            <person name="Haridas S."/>
            <person name="Chen C."/>
            <person name="Bauer D."/>
            <person name="Andreopoulos W."/>
            <person name="Pangilinan J."/>
            <person name="LaButti K."/>
            <person name="Riley R."/>
            <person name="Lipzen A."/>
            <person name="Clum A."/>
            <person name="Drula E."/>
            <person name="Henrissat B."/>
            <person name="Kohler A."/>
            <person name="Grigoriev I.V."/>
            <person name="Martin F.M."/>
            <person name="Hacquard S."/>
        </authorList>
    </citation>
    <scope>NUCLEOTIDE SEQUENCE</scope>
    <source>
        <strain evidence="1">MPI-SDFR-AT-0120</strain>
    </source>
</reference>
<dbReference type="Proteomes" id="UP000813461">
    <property type="component" value="Unassembled WGS sequence"/>
</dbReference>
<sequence length="378" mass="41996">MTYIRHRFTQFPENVKDSHQSSIAMKSPLALIIAFSVVSTISAVVRQSQAPNDTGSLGTQNTFQHIHLQSRAVDVRAEWDKALCKGAKLHQAMLKSEAQAASFVTPVRSPWDGDLVAEFRTWGYREIPGYRADLCDFGKDMHVLQRAFGEIGNNTLSSADEGPNTCYHIEHKYGPTVEPDQNGQWPDPSNQYYTAGGRRMRFCHAWGFWTRAHAGGNVANVNKIFTCMIANDITVALIAEAIRTYPLPPGTHPDERPRGVERWPGVTFDIDVDAAKVLLGSPNGQAAGYFLAQHKHRFGRSKTVAKVQLFRPDKGMMPYILFWVVDSPPIAATEEAQAEQLHEGGGMVSTLTPGSHMFKHNVNGNSLIREHVFRANLS</sequence>
<name>A0A8K0RIS1_9PLEO</name>
<dbReference type="OrthoDB" id="5337308at2759"/>
<organism evidence="1 2">
    <name type="scientific">Paraphoma chrysanthemicola</name>
    <dbReference type="NCBI Taxonomy" id="798071"/>
    <lineage>
        <taxon>Eukaryota</taxon>
        <taxon>Fungi</taxon>
        <taxon>Dikarya</taxon>
        <taxon>Ascomycota</taxon>
        <taxon>Pezizomycotina</taxon>
        <taxon>Dothideomycetes</taxon>
        <taxon>Pleosporomycetidae</taxon>
        <taxon>Pleosporales</taxon>
        <taxon>Pleosporineae</taxon>
        <taxon>Phaeosphaeriaceae</taxon>
        <taxon>Paraphoma</taxon>
    </lineage>
</organism>
<proteinExistence type="predicted"/>
<evidence type="ECO:0000313" key="2">
    <source>
        <dbReference type="Proteomes" id="UP000813461"/>
    </source>
</evidence>